<reference evidence="1" key="1">
    <citation type="submission" date="2021-01" db="EMBL/GenBank/DDBJ databases">
        <title>Whole genome shotgun sequence of Planosporangium mesophilum NBRC 109066.</title>
        <authorList>
            <person name="Komaki H."/>
            <person name="Tamura T."/>
        </authorList>
    </citation>
    <scope>NUCLEOTIDE SEQUENCE</scope>
    <source>
        <strain evidence="1">NBRC 109066</strain>
    </source>
</reference>
<evidence type="ECO:0000313" key="2">
    <source>
        <dbReference type="Proteomes" id="UP000599074"/>
    </source>
</evidence>
<protein>
    <recommendedName>
        <fullName evidence="3">Transposase</fullName>
    </recommendedName>
</protein>
<proteinExistence type="predicted"/>
<evidence type="ECO:0008006" key="3">
    <source>
        <dbReference type="Google" id="ProtNLM"/>
    </source>
</evidence>
<comment type="caution">
    <text evidence="1">The sequence shown here is derived from an EMBL/GenBank/DDBJ whole genome shotgun (WGS) entry which is preliminary data.</text>
</comment>
<sequence length="98" mass="10800">MGARRIQGELVGLGYRVAASTVWKILNQAGVDPAHRRSGPTWKQFLAAQAHTILACDLFTVDTVLFKRTYVLFFVKIATRQVHVVGVIAHPTGAWVAQ</sequence>
<dbReference type="RefSeq" id="WP_239088552.1">
    <property type="nucleotide sequence ID" value="NZ_BOON01000079.1"/>
</dbReference>
<dbReference type="AlphaFoldDB" id="A0A8J3THQ3"/>
<dbReference type="Proteomes" id="UP000599074">
    <property type="component" value="Unassembled WGS sequence"/>
</dbReference>
<dbReference type="EMBL" id="BOON01000079">
    <property type="protein sequence ID" value="GII26469.1"/>
    <property type="molecule type" value="Genomic_DNA"/>
</dbReference>
<gene>
    <name evidence="1" type="ORF">Pme01_60660</name>
</gene>
<keyword evidence="2" id="KW-1185">Reference proteome</keyword>
<name>A0A8J3THQ3_9ACTN</name>
<evidence type="ECO:0000313" key="1">
    <source>
        <dbReference type="EMBL" id="GII26469.1"/>
    </source>
</evidence>
<accession>A0A8J3THQ3</accession>
<organism evidence="1 2">
    <name type="scientific">Planosporangium mesophilum</name>
    <dbReference type="NCBI Taxonomy" id="689768"/>
    <lineage>
        <taxon>Bacteria</taxon>
        <taxon>Bacillati</taxon>
        <taxon>Actinomycetota</taxon>
        <taxon>Actinomycetes</taxon>
        <taxon>Micromonosporales</taxon>
        <taxon>Micromonosporaceae</taxon>
        <taxon>Planosporangium</taxon>
    </lineage>
</organism>